<proteinExistence type="predicted"/>
<evidence type="ECO:0000313" key="1">
    <source>
        <dbReference type="EMBL" id="NKC69081.1"/>
    </source>
</evidence>
<dbReference type="EMBL" id="JAAVMB010000019">
    <property type="protein sequence ID" value="NKC69081.1"/>
    <property type="molecule type" value="Genomic_DNA"/>
</dbReference>
<protein>
    <submittedName>
        <fullName evidence="1">Uncharacterized protein</fullName>
    </submittedName>
</protein>
<comment type="caution">
    <text evidence="1">The sequence shown here is derived from an EMBL/GenBank/DDBJ whole genome shotgun (WGS) entry which is preliminary data.</text>
</comment>
<dbReference type="AlphaFoldDB" id="A0A7X6I433"/>
<dbReference type="RefSeq" id="WP_167808124.1">
    <property type="nucleotide sequence ID" value="NZ_JAAVMB010000019.1"/>
</dbReference>
<sequence length="72" mass="8442">MNATEIYLHRVNAATSEIEIEDFDFLNVRKRVKVPKDVISEAEVALSNNDKNPVIMMFDKENKQFIHDQLYD</sequence>
<reference evidence="1 2" key="1">
    <citation type="submission" date="2020-03" db="EMBL/GenBank/DDBJ databases">
        <title>Bacterial samples isolated from urine from healthy bovine heifers (Gyr breed).</title>
        <authorList>
            <person name="Giannattasio-Ferraz S."/>
            <person name="Maskeri L."/>
            <person name="Penido A."/>
            <person name="Barbosa-Stancioli E.F."/>
            <person name="Putonti C."/>
        </authorList>
    </citation>
    <scope>NUCLEOTIDE SEQUENCE [LARGE SCALE GENOMIC DNA]</scope>
    <source>
        <strain evidence="1 2">UFMG-H7</strain>
    </source>
</reference>
<dbReference type="Proteomes" id="UP000521358">
    <property type="component" value="Unassembled WGS sequence"/>
</dbReference>
<name>A0A7X6I433_9ENTE</name>
<accession>A0A7X6I433</accession>
<gene>
    <name evidence="1" type="ORF">HED35_13370</name>
</gene>
<organism evidence="1 2">
    <name type="scientific">Vagococcus fluvialis</name>
    <dbReference type="NCBI Taxonomy" id="2738"/>
    <lineage>
        <taxon>Bacteria</taxon>
        <taxon>Bacillati</taxon>
        <taxon>Bacillota</taxon>
        <taxon>Bacilli</taxon>
        <taxon>Lactobacillales</taxon>
        <taxon>Enterococcaceae</taxon>
        <taxon>Vagococcus</taxon>
    </lineage>
</organism>
<evidence type="ECO:0000313" key="2">
    <source>
        <dbReference type="Proteomes" id="UP000521358"/>
    </source>
</evidence>